<gene>
    <name evidence="2" type="ORF">S01H1_19377</name>
</gene>
<feature type="region of interest" description="Disordered" evidence="1">
    <location>
        <begin position="1"/>
        <end position="29"/>
    </location>
</feature>
<organism evidence="2">
    <name type="scientific">marine sediment metagenome</name>
    <dbReference type="NCBI Taxonomy" id="412755"/>
    <lineage>
        <taxon>unclassified sequences</taxon>
        <taxon>metagenomes</taxon>
        <taxon>ecological metagenomes</taxon>
    </lineage>
</organism>
<accession>X0U058</accession>
<name>X0U058_9ZZZZ</name>
<dbReference type="AlphaFoldDB" id="X0U058"/>
<dbReference type="EMBL" id="BARS01010459">
    <property type="protein sequence ID" value="GAF93797.1"/>
    <property type="molecule type" value="Genomic_DNA"/>
</dbReference>
<protein>
    <submittedName>
        <fullName evidence="2">Uncharacterized protein</fullName>
    </submittedName>
</protein>
<comment type="caution">
    <text evidence="2">The sequence shown here is derived from an EMBL/GenBank/DDBJ whole genome shotgun (WGS) entry which is preliminary data.</text>
</comment>
<proteinExistence type="predicted"/>
<evidence type="ECO:0000256" key="1">
    <source>
        <dbReference type="SAM" id="MobiDB-lite"/>
    </source>
</evidence>
<sequence>LNRDSLQLNYEKEKKDTEGQAPPKGTVPF</sequence>
<evidence type="ECO:0000313" key="2">
    <source>
        <dbReference type="EMBL" id="GAF93797.1"/>
    </source>
</evidence>
<reference evidence="2" key="1">
    <citation type="journal article" date="2014" name="Front. Microbiol.">
        <title>High frequency of phylogenetically diverse reductive dehalogenase-homologous genes in deep subseafloor sedimentary metagenomes.</title>
        <authorList>
            <person name="Kawai M."/>
            <person name="Futagami T."/>
            <person name="Toyoda A."/>
            <person name="Takaki Y."/>
            <person name="Nishi S."/>
            <person name="Hori S."/>
            <person name="Arai W."/>
            <person name="Tsubouchi T."/>
            <person name="Morono Y."/>
            <person name="Uchiyama I."/>
            <person name="Ito T."/>
            <person name="Fujiyama A."/>
            <person name="Inagaki F."/>
            <person name="Takami H."/>
        </authorList>
    </citation>
    <scope>NUCLEOTIDE SEQUENCE</scope>
    <source>
        <strain evidence="2">Expedition CK06-06</strain>
    </source>
</reference>
<feature type="non-terminal residue" evidence="2">
    <location>
        <position position="1"/>
    </location>
</feature>